<dbReference type="Proteomes" id="UP000234474">
    <property type="component" value="Unassembled WGS sequence"/>
</dbReference>
<dbReference type="GeneID" id="36528507"/>
<reference evidence="2" key="1">
    <citation type="journal article" date="2018" name="Proc. Natl. Acad. Sci. U.S.A.">
        <title>Linking secondary metabolites to gene clusters through genome sequencing of six diverse Aspergillus species.</title>
        <authorList>
            <person name="Kaerboelling I."/>
            <person name="Vesth T.C."/>
            <person name="Frisvad J.C."/>
            <person name="Nybo J.L."/>
            <person name="Theobald S."/>
            <person name="Kuo A."/>
            <person name="Bowyer P."/>
            <person name="Matsuda Y."/>
            <person name="Mondo S."/>
            <person name="Lyhne E.K."/>
            <person name="Kogle M.E."/>
            <person name="Clum A."/>
            <person name="Lipzen A."/>
            <person name="Salamov A."/>
            <person name="Ngan C.Y."/>
            <person name="Daum C."/>
            <person name="Chiniquy J."/>
            <person name="Barry K."/>
            <person name="LaButti K."/>
            <person name="Haridas S."/>
            <person name="Simmons B.A."/>
            <person name="Magnuson J.K."/>
            <person name="Mortensen U.H."/>
            <person name="Larsen T.O."/>
            <person name="Grigoriev I.V."/>
            <person name="Baker S.E."/>
            <person name="Andersen M.R."/>
        </authorList>
    </citation>
    <scope>NUCLEOTIDE SEQUENCE [LARGE SCALE GENOMIC DNA]</scope>
    <source>
        <strain evidence="2">IBT 16806</strain>
    </source>
</reference>
<gene>
    <name evidence="1" type="ORF">P174DRAFT_155395</name>
</gene>
<sequence length="113" mass="12575">MGWRESGRLPERVFLATASCSHIALFFWQVSETVFRAPLYIVNRMRSVAASIEREITKELGLLPLGGVRFRGNKSRNYVLARGSPPTGLSPSLLDSNSRITSFLVCVECINNS</sequence>
<dbReference type="AlphaFoldDB" id="A0A2I1CF39"/>
<name>A0A2I1CF39_ASPN1</name>
<dbReference type="RefSeq" id="XP_024684816.1">
    <property type="nucleotide sequence ID" value="XM_024821181.1"/>
</dbReference>
<keyword evidence="2" id="KW-1185">Reference proteome</keyword>
<protein>
    <submittedName>
        <fullName evidence="1">Uncharacterized protein</fullName>
    </submittedName>
</protein>
<proteinExistence type="predicted"/>
<evidence type="ECO:0000313" key="2">
    <source>
        <dbReference type="Proteomes" id="UP000234474"/>
    </source>
</evidence>
<dbReference type="VEuPathDB" id="FungiDB:P174DRAFT_155395"/>
<accession>A0A2I1CF39</accession>
<dbReference type="EMBL" id="MSZS01000003">
    <property type="protein sequence ID" value="PKX96221.1"/>
    <property type="molecule type" value="Genomic_DNA"/>
</dbReference>
<comment type="caution">
    <text evidence="1">The sequence shown here is derived from an EMBL/GenBank/DDBJ whole genome shotgun (WGS) entry which is preliminary data.</text>
</comment>
<evidence type="ECO:0000313" key="1">
    <source>
        <dbReference type="EMBL" id="PKX96221.1"/>
    </source>
</evidence>
<organism evidence="1 2">
    <name type="scientific">Aspergillus novofumigatus (strain IBT 16806)</name>
    <dbReference type="NCBI Taxonomy" id="1392255"/>
    <lineage>
        <taxon>Eukaryota</taxon>
        <taxon>Fungi</taxon>
        <taxon>Dikarya</taxon>
        <taxon>Ascomycota</taxon>
        <taxon>Pezizomycotina</taxon>
        <taxon>Eurotiomycetes</taxon>
        <taxon>Eurotiomycetidae</taxon>
        <taxon>Eurotiales</taxon>
        <taxon>Aspergillaceae</taxon>
        <taxon>Aspergillus</taxon>
        <taxon>Aspergillus subgen. Fumigati</taxon>
    </lineage>
</organism>